<feature type="coiled-coil region" evidence="1">
    <location>
        <begin position="102"/>
        <end position="129"/>
    </location>
</feature>
<evidence type="ECO:0000313" key="2">
    <source>
        <dbReference type="EMBL" id="WUR02630.1"/>
    </source>
</evidence>
<dbReference type="EMBL" id="CP142727">
    <property type="protein sequence ID" value="WUR02630.1"/>
    <property type="molecule type" value="Genomic_DNA"/>
</dbReference>
<evidence type="ECO:0000256" key="1">
    <source>
        <dbReference type="SAM" id="Coils"/>
    </source>
</evidence>
<dbReference type="KEGG" id="vnx:VNE69_02154"/>
<evidence type="ECO:0000313" key="3">
    <source>
        <dbReference type="Proteomes" id="UP001334084"/>
    </source>
</evidence>
<organism evidence="2 3">
    <name type="scientific">Vairimorpha necatrix</name>
    <dbReference type="NCBI Taxonomy" id="6039"/>
    <lineage>
        <taxon>Eukaryota</taxon>
        <taxon>Fungi</taxon>
        <taxon>Fungi incertae sedis</taxon>
        <taxon>Microsporidia</taxon>
        <taxon>Nosematidae</taxon>
        <taxon>Vairimorpha</taxon>
    </lineage>
</organism>
<dbReference type="Proteomes" id="UP001334084">
    <property type="component" value="Chromosome 2"/>
</dbReference>
<dbReference type="RefSeq" id="XP_065328775.1">
    <property type="nucleotide sequence ID" value="XM_065472703.1"/>
</dbReference>
<name>A0AAX4J9I8_9MICR</name>
<dbReference type="AlphaFoldDB" id="A0AAX4J9I8"/>
<reference evidence="2" key="1">
    <citation type="journal article" date="2024" name="BMC Genomics">
        <title>Functional annotation of a divergent genome using sequence and structure-based similarity.</title>
        <authorList>
            <person name="Svedberg D."/>
            <person name="Winiger R.R."/>
            <person name="Berg A."/>
            <person name="Sharma H."/>
            <person name="Tellgren-Roth C."/>
            <person name="Debrunner-Vossbrinck B.A."/>
            <person name="Vossbrinck C.R."/>
            <person name="Barandun J."/>
        </authorList>
    </citation>
    <scope>NUCLEOTIDE SEQUENCE</scope>
    <source>
        <strain evidence="2">Illinois isolate</strain>
    </source>
</reference>
<protein>
    <submittedName>
        <fullName evidence="2">Uncharacterized protein</fullName>
    </submittedName>
</protein>
<keyword evidence="3" id="KW-1185">Reference proteome</keyword>
<proteinExistence type="predicted"/>
<dbReference type="GeneID" id="90540444"/>
<keyword evidence="1" id="KW-0175">Coiled coil</keyword>
<sequence length="317" mass="37953">MLLFITVLKCSFNNNKTIENNTRLLFKIGKEENINNLKITGSKHDFMTILAEGNNEMAPDVYYDPNTEILFEYLINGGDFEQYKRSYYANNPSLCENIKITKKLKKNSHKTLKDQLNDMKDKFDSIKKECRIHFGKRPDYQTKIKFNKEETKNIIFYRSYIGKFFLYFTNKIIYYTKNIEDDILKLNFPDNEQAILVLEFVRDVFNFIKPKNNNLHLNDDSLHLLYNFSKVNWKIRKITDVFRMPLLLALTHEYCERRMPNKCYIRNSILNDLIKLKNKWIHIYSKKEKLSSYCAHICQIIAKGNDREINYINETYL</sequence>
<accession>A0AAX4J9I8</accession>
<gene>
    <name evidence="2" type="ORF">VNE69_02154</name>
</gene>